<protein>
    <submittedName>
        <fullName evidence="1">Uncharacterized protein</fullName>
    </submittedName>
</protein>
<dbReference type="EMBL" id="AMZH03010621">
    <property type="protein sequence ID" value="RRT54404.1"/>
    <property type="molecule type" value="Genomic_DNA"/>
</dbReference>
<dbReference type="Proteomes" id="UP000287651">
    <property type="component" value="Unassembled WGS sequence"/>
</dbReference>
<accession>A0A426YRR1</accession>
<organism evidence="1 2">
    <name type="scientific">Ensete ventricosum</name>
    <name type="common">Abyssinian banana</name>
    <name type="synonym">Musa ensete</name>
    <dbReference type="NCBI Taxonomy" id="4639"/>
    <lineage>
        <taxon>Eukaryota</taxon>
        <taxon>Viridiplantae</taxon>
        <taxon>Streptophyta</taxon>
        <taxon>Embryophyta</taxon>
        <taxon>Tracheophyta</taxon>
        <taxon>Spermatophyta</taxon>
        <taxon>Magnoliopsida</taxon>
        <taxon>Liliopsida</taxon>
        <taxon>Zingiberales</taxon>
        <taxon>Musaceae</taxon>
        <taxon>Ensete</taxon>
    </lineage>
</organism>
<evidence type="ECO:0000313" key="1">
    <source>
        <dbReference type="EMBL" id="RRT54404.1"/>
    </source>
</evidence>
<evidence type="ECO:0000313" key="2">
    <source>
        <dbReference type="Proteomes" id="UP000287651"/>
    </source>
</evidence>
<gene>
    <name evidence="1" type="ORF">B296_00027591</name>
</gene>
<dbReference type="AlphaFoldDB" id="A0A426YRR1"/>
<reference evidence="1 2" key="1">
    <citation type="journal article" date="2014" name="Agronomy (Basel)">
        <title>A Draft Genome Sequence for Ensete ventricosum, the Drought-Tolerant Tree Against Hunger.</title>
        <authorList>
            <person name="Harrison J."/>
            <person name="Moore K.A."/>
            <person name="Paszkiewicz K."/>
            <person name="Jones T."/>
            <person name="Grant M."/>
            <person name="Ambacheew D."/>
            <person name="Muzemil S."/>
            <person name="Studholme D.J."/>
        </authorList>
    </citation>
    <scope>NUCLEOTIDE SEQUENCE [LARGE SCALE GENOMIC DNA]</scope>
</reference>
<proteinExistence type="predicted"/>
<sequence length="133" mass="14915">MPCKSSPTASLYLIEFFYQLKSAETKEKNTATFDEQMKQRLSEFSSPQEFPAVLLPATLLAEALLLPADHHHRRLEVQLADLVTPVILPALAEICGAPVDQARVSVAAVRRGSGRLRWRHRHRGHSRLVVPLI</sequence>
<comment type="caution">
    <text evidence="1">The sequence shown here is derived from an EMBL/GenBank/DDBJ whole genome shotgun (WGS) entry which is preliminary data.</text>
</comment>
<name>A0A426YRR1_ENSVE</name>